<proteinExistence type="predicted"/>
<dbReference type="Pfam" id="PF19040">
    <property type="entry name" value="SGNH"/>
    <property type="match status" value="1"/>
</dbReference>
<evidence type="ECO:0000313" key="4">
    <source>
        <dbReference type="EMBL" id="TWI54380.1"/>
    </source>
</evidence>
<dbReference type="InterPro" id="IPR043968">
    <property type="entry name" value="SGNH"/>
</dbReference>
<evidence type="ECO:0000259" key="3">
    <source>
        <dbReference type="Pfam" id="PF19040"/>
    </source>
</evidence>
<sequence>MDIGYRRDIDGLRALAVLFVVLNHVGMDLFAGGYIGVDVFFVISGYLITKKTVLELESQAFSFTSFYVRRVRRLLPAFVVVALVTSLMALVILLPNDLAHYSRSLIAALLSVSNVYFWHSSGGYFSPTADELPLLHTWSLAVEEQYYILWPVCLVLGYRFLSRRTFTYLTGVGLLAAIVLSEWMARSSPDAAYYLLPARMFELLIGSVLALYGARLPALGRLASEAVSLVGLGLILGAGFTLSEGSRFPGLNALWPCLGAALLIWAGESHLTMARRLLSLRPLVFIGIISYSLYLWHWPLIAFAHYIELPWQAATQIALVILSIGVAILSWKFVELPFRFKYKFPPLRTYTLLYGTPLCLGAVLVLAVWQTQGLPQRYDTATWRMIDAVNQRFETRPGNCFVDEFGTAVLQRWSPEKCRLGDVERPKPDVLLVGDSHAAASLGMIDVLLKDAGLRGYDMTRSGTVYLPGLDKVYITRPGNRMDPSIELTHPVITEAIRSGGYKYVIMGGRWPMYLQGMNEPGLSAFNRLQQGPLTTTEQSVALLRTGLENALKIVEASGAIPVIIEGIPEIGVGQNTCVIKNRLFDARHDCSVPRAAISERQARFDALLAELKRKHPALITLDPKETLCDSERCYSALDDTPVYMDGNHLNSVGSQMVGRLMLKHRDNPLSAVDRKALSASS</sequence>
<dbReference type="EMBL" id="VLKY01000006">
    <property type="protein sequence ID" value="TWI54380.1"/>
    <property type="molecule type" value="Genomic_DNA"/>
</dbReference>
<gene>
    <name evidence="4" type="ORF">IQ22_02246</name>
</gene>
<protein>
    <submittedName>
        <fullName evidence="4">Peptidoglycan/LPS O-acetylase OafA/YrhL</fullName>
    </submittedName>
</protein>
<evidence type="ECO:0000256" key="1">
    <source>
        <dbReference type="SAM" id="Phobius"/>
    </source>
</evidence>
<feature type="domain" description="Acyltransferase 3" evidence="2">
    <location>
        <begin position="8"/>
        <end position="330"/>
    </location>
</feature>
<keyword evidence="1" id="KW-1133">Transmembrane helix</keyword>
<name>A0A562QDY4_9PSED</name>
<dbReference type="OrthoDB" id="9767863at2"/>
<dbReference type="Proteomes" id="UP000316905">
    <property type="component" value="Unassembled WGS sequence"/>
</dbReference>
<organism evidence="4 5">
    <name type="scientific">Pseudomonas duriflava</name>
    <dbReference type="NCBI Taxonomy" id="459528"/>
    <lineage>
        <taxon>Bacteria</taxon>
        <taxon>Pseudomonadati</taxon>
        <taxon>Pseudomonadota</taxon>
        <taxon>Gammaproteobacteria</taxon>
        <taxon>Pseudomonadales</taxon>
        <taxon>Pseudomonadaceae</taxon>
        <taxon>Pseudomonas</taxon>
    </lineage>
</organism>
<keyword evidence="1" id="KW-0472">Membrane</keyword>
<keyword evidence="5" id="KW-1185">Reference proteome</keyword>
<dbReference type="RefSeq" id="WP_145141665.1">
    <property type="nucleotide sequence ID" value="NZ_VLKY01000006.1"/>
</dbReference>
<keyword evidence="1" id="KW-0812">Transmembrane</keyword>
<dbReference type="AlphaFoldDB" id="A0A562QDY4"/>
<feature type="transmembrane region" description="Helical" evidence="1">
    <location>
        <begin position="226"/>
        <end position="242"/>
    </location>
</feature>
<feature type="transmembrane region" description="Helical" evidence="1">
    <location>
        <begin position="74"/>
        <end position="93"/>
    </location>
</feature>
<evidence type="ECO:0000313" key="5">
    <source>
        <dbReference type="Proteomes" id="UP000316905"/>
    </source>
</evidence>
<feature type="transmembrane region" description="Helical" evidence="1">
    <location>
        <begin position="309"/>
        <end position="331"/>
    </location>
</feature>
<feature type="domain" description="SGNH" evidence="3">
    <location>
        <begin position="414"/>
        <end position="663"/>
    </location>
</feature>
<feature type="transmembrane region" description="Helical" evidence="1">
    <location>
        <begin position="352"/>
        <end position="369"/>
    </location>
</feature>
<dbReference type="GO" id="GO:0016747">
    <property type="term" value="F:acyltransferase activity, transferring groups other than amino-acyl groups"/>
    <property type="evidence" value="ECO:0007669"/>
    <property type="project" value="InterPro"/>
</dbReference>
<feature type="transmembrane region" description="Helical" evidence="1">
    <location>
        <begin position="168"/>
        <end position="185"/>
    </location>
</feature>
<dbReference type="GO" id="GO:0009103">
    <property type="term" value="P:lipopolysaccharide biosynthetic process"/>
    <property type="evidence" value="ECO:0007669"/>
    <property type="project" value="TreeGrafter"/>
</dbReference>
<feature type="transmembrane region" description="Helical" evidence="1">
    <location>
        <begin position="278"/>
        <end position="297"/>
    </location>
</feature>
<dbReference type="GO" id="GO:0016020">
    <property type="term" value="C:membrane"/>
    <property type="evidence" value="ECO:0007669"/>
    <property type="project" value="TreeGrafter"/>
</dbReference>
<feature type="transmembrane region" description="Helical" evidence="1">
    <location>
        <begin position="248"/>
        <end position="266"/>
    </location>
</feature>
<dbReference type="PANTHER" id="PTHR23028">
    <property type="entry name" value="ACETYLTRANSFERASE"/>
    <property type="match status" value="1"/>
</dbReference>
<dbReference type="InterPro" id="IPR002656">
    <property type="entry name" value="Acyl_transf_3_dom"/>
</dbReference>
<dbReference type="PANTHER" id="PTHR23028:SF53">
    <property type="entry name" value="ACYL_TRANSF_3 DOMAIN-CONTAINING PROTEIN"/>
    <property type="match status" value="1"/>
</dbReference>
<accession>A0A562QDY4</accession>
<feature type="transmembrane region" description="Helical" evidence="1">
    <location>
        <begin position="12"/>
        <end position="37"/>
    </location>
</feature>
<dbReference type="InterPro" id="IPR050879">
    <property type="entry name" value="Acyltransferase_3"/>
</dbReference>
<evidence type="ECO:0000259" key="2">
    <source>
        <dbReference type="Pfam" id="PF01757"/>
    </source>
</evidence>
<reference evidence="4 5" key="1">
    <citation type="journal article" date="2015" name="Stand. Genomic Sci.">
        <title>Genomic Encyclopedia of Bacterial and Archaeal Type Strains, Phase III: the genomes of soil and plant-associated and newly described type strains.</title>
        <authorList>
            <person name="Whitman W.B."/>
            <person name="Woyke T."/>
            <person name="Klenk H.P."/>
            <person name="Zhou Y."/>
            <person name="Lilburn T.G."/>
            <person name="Beck B.J."/>
            <person name="De Vos P."/>
            <person name="Vandamme P."/>
            <person name="Eisen J.A."/>
            <person name="Garrity G."/>
            <person name="Hugenholtz P."/>
            <person name="Kyrpides N.C."/>
        </authorList>
    </citation>
    <scope>NUCLEOTIDE SEQUENCE [LARGE SCALE GENOMIC DNA]</scope>
    <source>
        <strain evidence="4 5">CGMCC 1.6858</strain>
    </source>
</reference>
<feature type="transmembrane region" description="Helical" evidence="1">
    <location>
        <begin position="191"/>
        <end position="214"/>
    </location>
</feature>
<comment type="caution">
    <text evidence="4">The sequence shown here is derived from an EMBL/GenBank/DDBJ whole genome shotgun (WGS) entry which is preliminary data.</text>
</comment>
<dbReference type="Pfam" id="PF01757">
    <property type="entry name" value="Acyl_transf_3"/>
    <property type="match status" value="1"/>
</dbReference>